<name>A0ABN1KVK1_9BURK</name>
<keyword evidence="3 14" id="KW-0813">Transport</keyword>
<dbReference type="SUPFAM" id="SSF56935">
    <property type="entry name" value="Porins"/>
    <property type="match status" value="1"/>
</dbReference>
<keyword evidence="20" id="KW-1185">Reference proteome</keyword>
<keyword evidence="6 14" id="KW-0812">Transmembrane</keyword>
<keyword evidence="12 19" id="KW-0675">Receptor</keyword>
<organism evidence="19 20">
    <name type="scientific">Castellaniella ginsengisoli</name>
    <dbReference type="NCBI Taxonomy" id="546114"/>
    <lineage>
        <taxon>Bacteria</taxon>
        <taxon>Pseudomonadati</taxon>
        <taxon>Pseudomonadota</taxon>
        <taxon>Betaproteobacteria</taxon>
        <taxon>Burkholderiales</taxon>
        <taxon>Alcaligenaceae</taxon>
        <taxon>Castellaniella</taxon>
    </lineage>
</organism>
<protein>
    <submittedName>
        <fullName evidence="19">Ferrioxamine B receptor FoxA</fullName>
    </submittedName>
</protein>
<dbReference type="InterPro" id="IPR000531">
    <property type="entry name" value="Beta-barrel_TonB"/>
</dbReference>
<feature type="domain" description="TonB-dependent receptor plug" evidence="18">
    <location>
        <begin position="63"/>
        <end position="168"/>
    </location>
</feature>
<keyword evidence="13 14" id="KW-0998">Cell outer membrane</keyword>
<evidence type="ECO:0000256" key="4">
    <source>
        <dbReference type="ARBA" id="ARBA00022452"/>
    </source>
</evidence>
<dbReference type="PANTHER" id="PTHR32552:SF68">
    <property type="entry name" value="FERRICHROME OUTER MEMBRANE TRANSPORTER_PHAGE RECEPTOR"/>
    <property type="match status" value="1"/>
</dbReference>
<evidence type="ECO:0000256" key="12">
    <source>
        <dbReference type="ARBA" id="ARBA00023170"/>
    </source>
</evidence>
<evidence type="ECO:0000256" key="10">
    <source>
        <dbReference type="ARBA" id="ARBA00023077"/>
    </source>
</evidence>
<feature type="chain" id="PRO_5046922915" evidence="16">
    <location>
        <begin position="24"/>
        <end position="706"/>
    </location>
</feature>
<evidence type="ECO:0000256" key="1">
    <source>
        <dbReference type="ARBA" id="ARBA00004571"/>
    </source>
</evidence>
<evidence type="ECO:0000256" key="8">
    <source>
        <dbReference type="ARBA" id="ARBA00023004"/>
    </source>
</evidence>
<dbReference type="Pfam" id="PF00593">
    <property type="entry name" value="TonB_dep_Rec_b-barrel"/>
    <property type="match status" value="1"/>
</dbReference>
<dbReference type="PANTHER" id="PTHR32552">
    <property type="entry name" value="FERRICHROME IRON RECEPTOR-RELATED"/>
    <property type="match status" value="1"/>
</dbReference>
<evidence type="ECO:0000256" key="6">
    <source>
        <dbReference type="ARBA" id="ARBA00022692"/>
    </source>
</evidence>
<dbReference type="InterPro" id="IPR037066">
    <property type="entry name" value="Plug_dom_sf"/>
</dbReference>
<evidence type="ECO:0000256" key="14">
    <source>
        <dbReference type="PROSITE-ProRule" id="PRU01360"/>
    </source>
</evidence>
<evidence type="ECO:0000259" key="18">
    <source>
        <dbReference type="Pfam" id="PF07715"/>
    </source>
</evidence>
<dbReference type="InterPro" id="IPR036942">
    <property type="entry name" value="Beta-barrel_TonB_sf"/>
</dbReference>
<dbReference type="Gene3D" id="2.170.130.10">
    <property type="entry name" value="TonB-dependent receptor, plug domain"/>
    <property type="match status" value="1"/>
</dbReference>
<comment type="caution">
    <text evidence="19">The sequence shown here is derived from an EMBL/GenBank/DDBJ whole genome shotgun (WGS) entry which is preliminary data.</text>
</comment>
<dbReference type="EMBL" id="BAAAEX010000008">
    <property type="protein sequence ID" value="GAA0777035.1"/>
    <property type="molecule type" value="Genomic_DNA"/>
</dbReference>
<evidence type="ECO:0000256" key="9">
    <source>
        <dbReference type="ARBA" id="ARBA00023065"/>
    </source>
</evidence>
<dbReference type="Gene3D" id="2.40.170.20">
    <property type="entry name" value="TonB-dependent receptor, beta-barrel domain"/>
    <property type="match status" value="1"/>
</dbReference>
<dbReference type="InterPro" id="IPR012910">
    <property type="entry name" value="Plug_dom"/>
</dbReference>
<dbReference type="NCBIfam" id="TIGR01783">
    <property type="entry name" value="TonB-siderophor"/>
    <property type="match status" value="1"/>
</dbReference>
<keyword evidence="11 14" id="KW-0472">Membrane</keyword>
<keyword evidence="4 14" id="KW-1134">Transmembrane beta strand</keyword>
<evidence type="ECO:0000259" key="17">
    <source>
        <dbReference type="Pfam" id="PF00593"/>
    </source>
</evidence>
<keyword evidence="8" id="KW-0408">Iron</keyword>
<keyword evidence="10 15" id="KW-0798">TonB box</keyword>
<keyword evidence="9" id="KW-0406">Ion transport</keyword>
<reference evidence="19 20" key="1">
    <citation type="journal article" date="2019" name="Int. J. Syst. Evol. Microbiol.">
        <title>The Global Catalogue of Microorganisms (GCM) 10K type strain sequencing project: providing services to taxonomists for standard genome sequencing and annotation.</title>
        <authorList>
            <consortium name="The Broad Institute Genomics Platform"/>
            <consortium name="The Broad Institute Genome Sequencing Center for Infectious Disease"/>
            <person name="Wu L."/>
            <person name="Ma J."/>
        </authorList>
    </citation>
    <scope>NUCLEOTIDE SEQUENCE [LARGE SCALE GENOMIC DNA]</scope>
    <source>
        <strain evidence="19 20">JCM 15515</strain>
    </source>
</reference>
<dbReference type="Pfam" id="PF07715">
    <property type="entry name" value="Plug"/>
    <property type="match status" value="1"/>
</dbReference>
<dbReference type="InterPro" id="IPR039426">
    <property type="entry name" value="TonB-dep_rcpt-like"/>
</dbReference>
<evidence type="ECO:0000256" key="5">
    <source>
        <dbReference type="ARBA" id="ARBA00022496"/>
    </source>
</evidence>
<evidence type="ECO:0000256" key="16">
    <source>
        <dbReference type="SAM" id="SignalP"/>
    </source>
</evidence>
<dbReference type="InterPro" id="IPR010105">
    <property type="entry name" value="TonB_sidphr_rcpt"/>
</dbReference>
<evidence type="ECO:0000313" key="20">
    <source>
        <dbReference type="Proteomes" id="UP001500573"/>
    </source>
</evidence>
<evidence type="ECO:0000256" key="7">
    <source>
        <dbReference type="ARBA" id="ARBA00022729"/>
    </source>
</evidence>
<comment type="subcellular location">
    <subcellularLocation>
        <location evidence="1 14">Cell outer membrane</location>
        <topology evidence="1 14">Multi-pass membrane protein</topology>
    </subcellularLocation>
</comment>
<sequence length="706" mass="78175">MMKPRRTPLALAVAFLASGLGHASQAQSMAEPAAGDEARSAQALDVITVNAQQGATKLLTPIVETPQSVSVVTQEQMRARGAVSVQRATAYTAGVFSNQVGASNRFDYVVMRGFSDGSLGNTYLNGLKILGDTNSHSSLVIDPWFLDRLEVVRGPASVLYGQSSPGGIVALQTRRPEFDSFGEVELGVGTDHQAYGAFDLNDTLAGGRVAWRLDGKVRRADAQVDHVKEERYALMPSLTWKITPDTTLDLMAYVQRDPEGGYHSGLPYEGTVVPHEGRTISRSFYEGESDYEKYRRDQTLLAYGLEHRFSDAATFRQSAQYLKSKVELNQVYAYGWASPTELYRYYSGSSENLSAFAIDNQLEFQFDTGAVGHRLLTGVDYQWRKNDVGWPSGAFPNIDAFDPVYGASPTAMYDPLRERHQLKQLGVYVQDLMRWKQWHLTLGGRFDEVDIRSTNLDSSAVSELKDHQFSGRTALMYAFENGFSPYVSYSTAFTPTNFTDARGDLLKPMEGAQWEAGLKYQPAGSRDLYTIALYDIRQKNVATKEQPTDPYRAVGEIHSRGVELEAQVALAERLNLQASYSYNDIRYTKSDDGNEGNRAVYAPKHMASLWASYQHGGSLRGLSTAAGVRYVAGVQSDRANTHTLPSYTLFDLALGYDFKTLGADGLSARLNVLNVFDKKYVAACNSLEFCYFGAGRSVTLNMNYQF</sequence>
<evidence type="ECO:0000256" key="2">
    <source>
        <dbReference type="ARBA" id="ARBA00009810"/>
    </source>
</evidence>
<evidence type="ECO:0000256" key="11">
    <source>
        <dbReference type="ARBA" id="ARBA00023136"/>
    </source>
</evidence>
<comment type="similarity">
    <text evidence="2 14 15">Belongs to the TonB-dependent receptor family.</text>
</comment>
<dbReference type="RefSeq" id="WP_343836415.1">
    <property type="nucleotide sequence ID" value="NZ_BAAAEX010000008.1"/>
</dbReference>
<feature type="domain" description="TonB-dependent receptor-like beta-barrel" evidence="17">
    <location>
        <begin position="245"/>
        <end position="675"/>
    </location>
</feature>
<dbReference type="PROSITE" id="PS52016">
    <property type="entry name" value="TONB_DEPENDENT_REC_3"/>
    <property type="match status" value="1"/>
</dbReference>
<accession>A0ABN1KVK1</accession>
<keyword evidence="7 16" id="KW-0732">Signal</keyword>
<feature type="signal peptide" evidence="16">
    <location>
        <begin position="1"/>
        <end position="23"/>
    </location>
</feature>
<evidence type="ECO:0000313" key="19">
    <source>
        <dbReference type="EMBL" id="GAA0777035.1"/>
    </source>
</evidence>
<evidence type="ECO:0000256" key="15">
    <source>
        <dbReference type="RuleBase" id="RU003357"/>
    </source>
</evidence>
<keyword evidence="5" id="KW-0410">Iron transport</keyword>
<proteinExistence type="inferred from homology"/>
<evidence type="ECO:0000256" key="13">
    <source>
        <dbReference type="ARBA" id="ARBA00023237"/>
    </source>
</evidence>
<gene>
    <name evidence="19" type="primary">foxA</name>
    <name evidence="19" type="ORF">GCM10009108_12060</name>
</gene>
<dbReference type="CDD" id="cd01347">
    <property type="entry name" value="ligand_gated_channel"/>
    <property type="match status" value="1"/>
</dbReference>
<evidence type="ECO:0000256" key="3">
    <source>
        <dbReference type="ARBA" id="ARBA00022448"/>
    </source>
</evidence>
<dbReference type="Proteomes" id="UP001500573">
    <property type="component" value="Unassembled WGS sequence"/>
</dbReference>